<gene>
    <name evidence="2" type="ordered locus">Cseg_2710</name>
</gene>
<protein>
    <recommendedName>
        <fullName evidence="4">LPS export ABC transporter periplasmic protein LptC</fullName>
    </recommendedName>
</protein>
<dbReference type="InterPro" id="IPR010664">
    <property type="entry name" value="LipoPS_assembly_LptC-rel"/>
</dbReference>
<keyword evidence="1" id="KW-0812">Transmembrane</keyword>
<evidence type="ECO:0000313" key="3">
    <source>
        <dbReference type="Proteomes" id="UP000002629"/>
    </source>
</evidence>
<keyword evidence="1" id="KW-1133">Transmembrane helix</keyword>
<evidence type="ECO:0000313" key="2">
    <source>
        <dbReference type="EMBL" id="ADG11159.1"/>
    </source>
</evidence>
<evidence type="ECO:0000256" key="1">
    <source>
        <dbReference type="SAM" id="Phobius"/>
    </source>
</evidence>
<accession>D5VKY6</accession>
<dbReference type="KEGG" id="cse:Cseg_2710"/>
<dbReference type="HOGENOM" id="CLU_080694_2_0_5"/>
<dbReference type="STRING" id="509190.Cseg_2710"/>
<proteinExistence type="predicted"/>
<reference evidence="3" key="1">
    <citation type="journal article" date="2011" name="J. Bacteriol.">
        <title>Genome sequences of eight morphologically diverse alphaproteobacteria.</title>
        <authorList>
            <consortium name="US DOE Joint Genome Institute"/>
            <person name="Brown P.J."/>
            <person name="Kysela D.T."/>
            <person name="Buechlein A."/>
            <person name="Hemmerich C."/>
            <person name="Brun Y.V."/>
        </authorList>
    </citation>
    <scope>NUCLEOTIDE SEQUENCE [LARGE SCALE GENOMIC DNA]</scope>
    <source>
        <strain evidence="3">ATCC 21756 / DSM 7131 / JCM 7823 / NBRC 15250 / LMG 17158 / TK0059</strain>
    </source>
</reference>
<dbReference type="Pfam" id="PF06835">
    <property type="entry name" value="LptC"/>
    <property type="match status" value="1"/>
</dbReference>
<dbReference type="eggNOG" id="COG5375">
    <property type="taxonomic scope" value="Bacteria"/>
</dbReference>
<keyword evidence="1" id="KW-0472">Membrane</keyword>
<dbReference type="AlphaFoldDB" id="D5VKY6"/>
<organism evidence="2 3">
    <name type="scientific">Caulobacter segnis (strain ATCC 21756 / DSM 7131 / JCM 7823 / NBRC 15250 / LMG 17158 / TK0059)</name>
    <name type="common">Mycoplana segnis</name>
    <dbReference type="NCBI Taxonomy" id="509190"/>
    <lineage>
        <taxon>Bacteria</taxon>
        <taxon>Pseudomonadati</taxon>
        <taxon>Pseudomonadota</taxon>
        <taxon>Alphaproteobacteria</taxon>
        <taxon>Caulobacterales</taxon>
        <taxon>Caulobacteraceae</taxon>
        <taxon>Caulobacter</taxon>
    </lineage>
</organism>
<dbReference type="Proteomes" id="UP000002629">
    <property type="component" value="Chromosome"/>
</dbReference>
<evidence type="ECO:0008006" key="4">
    <source>
        <dbReference type="Google" id="ProtNLM"/>
    </source>
</evidence>
<name>D5VKY6_CAUST</name>
<dbReference type="EMBL" id="CP002008">
    <property type="protein sequence ID" value="ADG11159.1"/>
    <property type="molecule type" value="Genomic_DNA"/>
</dbReference>
<dbReference type="Gene3D" id="2.60.450.10">
    <property type="entry name" value="Lipopolysaccharide (LPS) transport protein A like domain"/>
    <property type="match status" value="1"/>
</dbReference>
<feature type="transmembrane region" description="Helical" evidence="1">
    <location>
        <begin position="34"/>
        <end position="55"/>
    </location>
</feature>
<sequence length="212" mass="22751">MPPMLTQTDGAPAIPTLSAAERARNRRRAPVRRLRLGLAVFAIIIGGAVVGQASWRSLASSKLQTQASTTPLLLDKPRFTGVLKDGRPFLITADRAERDSEDEDLVRLSAPTLVRGYGQPDASQATAKSGVYREAARTLLLTQDVKITNGEGYEFDAPRALIDMRTGEVSGDAGVAGSGPNASTRANAYSVKDKGDRVILNGRVRTRLEPRP</sequence>